<feature type="transmembrane region" description="Helical" evidence="8">
    <location>
        <begin position="75"/>
        <end position="93"/>
    </location>
</feature>
<evidence type="ECO:0000256" key="6">
    <source>
        <dbReference type="ARBA" id="ARBA00022989"/>
    </source>
</evidence>
<keyword evidence="4" id="KW-0808">Transferase</keyword>
<dbReference type="GO" id="GO:0016763">
    <property type="term" value="F:pentosyltransferase activity"/>
    <property type="evidence" value="ECO:0007669"/>
    <property type="project" value="TreeGrafter"/>
</dbReference>
<evidence type="ECO:0000256" key="8">
    <source>
        <dbReference type="SAM" id="Phobius"/>
    </source>
</evidence>
<evidence type="ECO:0000256" key="4">
    <source>
        <dbReference type="ARBA" id="ARBA00022679"/>
    </source>
</evidence>
<dbReference type="PANTHER" id="PTHR33908">
    <property type="entry name" value="MANNOSYLTRANSFERASE YKCB-RELATED"/>
    <property type="match status" value="1"/>
</dbReference>
<keyword evidence="5 8" id="KW-0812">Transmembrane</keyword>
<dbReference type="Proteomes" id="UP000320390">
    <property type="component" value="Chromosome"/>
</dbReference>
<reference evidence="9 10" key="1">
    <citation type="submission" date="2019-02" db="EMBL/GenBank/DDBJ databases">
        <title>Deep-cultivation of Planctomycetes and their phenomic and genomic characterization uncovers novel biology.</title>
        <authorList>
            <person name="Wiegand S."/>
            <person name="Jogler M."/>
            <person name="Boedeker C."/>
            <person name="Pinto D."/>
            <person name="Vollmers J."/>
            <person name="Rivas-Marin E."/>
            <person name="Kohn T."/>
            <person name="Peeters S.H."/>
            <person name="Heuer A."/>
            <person name="Rast P."/>
            <person name="Oberbeckmann S."/>
            <person name="Bunk B."/>
            <person name="Jeske O."/>
            <person name="Meyerdierks A."/>
            <person name="Storesund J.E."/>
            <person name="Kallscheuer N."/>
            <person name="Luecker S."/>
            <person name="Lage O.M."/>
            <person name="Pohl T."/>
            <person name="Merkel B.J."/>
            <person name="Hornburger P."/>
            <person name="Mueller R.-W."/>
            <person name="Bruemmer F."/>
            <person name="Labrenz M."/>
            <person name="Spormann A.M."/>
            <person name="Op den Camp H."/>
            <person name="Overmann J."/>
            <person name="Amann R."/>
            <person name="Jetten M.S.M."/>
            <person name="Mascher T."/>
            <person name="Medema M.H."/>
            <person name="Devos D.P."/>
            <person name="Kaster A.-K."/>
            <person name="Ovreas L."/>
            <person name="Rohde M."/>
            <person name="Galperin M.Y."/>
            <person name="Jogler C."/>
        </authorList>
    </citation>
    <scope>NUCLEOTIDE SEQUENCE [LARGE SCALE GENOMIC DNA]</scope>
    <source>
        <strain evidence="9 10">Poly30</strain>
    </source>
</reference>
<name>A0A518ETY4_9BACT</name>
<dbReference type="EMBL" id="CP036434">
    <property type="protein sequence ID" value="QDV07549.1"/>
    <property type="molecule type" value="Genomic_DNA"/>
</dbReference>
<proteinExistence type="predicted"/>
<evidence type="ECO:0000313" key="10">
    <source>
        <dbReference type="Proteomes" id="UP000320390"/>
    </source>
</evidence>
<evidence type="ECO:0000256" key="2">
    <source>
        <dbReference type="ARBA" id="ARBA00022475"/>
    </source>
</evidence>
<keyword evidence="2" id="KW-1003">Cell membrane</keyword>
<evidence type="ECO:0000256" key="7">
    <source>
        <dbReference type="ARBA" id="ARBA00023136"/>
    </source>
</evidence>
<evidence type="ECO:0000256" key="5">
    <source>
        <dbReference type="ARBA" id="ARBA00022692"/>
    </source>
</evidence>
<accession>A0A518ETY4</accession>
<feature type="transmembrane region" description="Helical" evidence="8">
    <location>
        <begin position="191"/>
        <end position="212"/>
    </location>
</feature>
<evidence type="ECO:0000313" key="9">
    <source>
        <dbReference type="EMBL" id="QDV07549.1"/>
    </source>
</evidence>
<feature type="transmembrane region" description="Helical" evidence="8">
    <location>
        <begin position="303"/>
        <end position="321"/>
    </location>
</feature>
<evidence type="ECO:0008006" key="11">
    <source>
        <dbReference type="Google" id="ProtNLM"/>
    </source>
</evidence>
<feature type="transmembrane region" description="Helical" evidence="8">
    <location>
        <begin position="328"/>
        <end position="346"/>
    </location>
</feature>
<feature type="transmembrane region" description="Helical" evidence="8">
    <location>
        <begin position="125"/>
        <end position="141"/>
    </location>
</feature>
<keyword evidence="10" id="KW-1185">Reference proteome</keyword>
<evidence type="ECO:0000256" key="1">
    <source>
        <dbReference type="ARBA" id="ARBA00004651"/>
    </source>
</evidence>
<dbReference type="GO" id="GO:0005886">
    <property type="term" value="C:plasma membrane"/>
    <property type="evidence" value="ECO:0007669"/>
    <property type="project" value="UniProtKB-SubCell"/>
</dbReference>
<keyword evidence="6 8" id="KW-1133">Transmembrane helix</keyword>
<comment type="subcellular location">
    <subcellularLocation>
        <location evidence="1">Cell membrane</location>
        <topology evidence="1">Multi-pass membrane protein</topology>
    </subcellularLocation>
</comment>
<feature type="transmembrane region" description="Helical" evidence="8">
    <location>
        <begin position="242"/>
        <end position="266"/>
    </location>
</feature>
<protein>
    <recommendedName>
        <fullName evidence="11">Glycosyltransferase RgtA/B/C/D-like domain-containing protein</fullName>
    </recommendedName>
</protein>
<sequence length="500" mass="52843">MVALGPFAWLVQRFNFVTDDAFITFRYSRNFAEGKGLVYNLGVDPPVEGYSEFLWALLMGLGFEFGWAPETFSRVLSIGFGVLCVGLVVSLAARRFATSPVAVFGTAALVGCAPPLGVWATGGMATMPAASLGVLLVWLLYGRASGAPSSGLLVGLVASLLALMRADAAIVVALILGPAIVVGAVSRRRELFLSALFGALVSATAFGLHVAWRYSYYDDWLPNTARAKLGFSAAATGRGADYVISTFLSMPGLFLAFAGGLVGLVLAARRIGAGAAASAGAVIVGVTAYAILAGGDFMAYSRFLVPAIPMAALAFGALLASIESRSRIAAAVLAIAGVTTTVLAVFDVDLVPKETQLEYHFRHNQRLGGVTPSTSENEQWQNMRDRSQEWSLAGRALGVHAPPNSSVVFGAVGAIGYYSNLFIYDRNGLVTREVAMLEPHEELRSPGHDKVVPPAFFAKYHPTYLNVGVCSQAQFPPVRGAVRLGNTERDGVVLWAVPGR</sequence>
<feature type="transmembrane region" description="Helical" evidence="8">
    <location>
        <begin position="49"/>
        <end position="68"/>
    </location>
</feature>
<feature type="transmembrane region" description="Helical" evidence="8">
    <location>
        <begin position="153"/>
        <end position="184"/>
    </location>
</feature>
<keyword evidence="3" id="KW-0328">Glycosyltransferase</keyword>
<evidence type="ECO:0000256" key="3">
    <source>
        <dbReference type="ARBA" id="ARBA00022676"/>
    </source>
</evidence>
<dbReference type="GO" id="GO:0009103">
    <property type="term" value="P:lipopolysaccharide biosynthetic process"/>
    <property type="evidence" value="ECO:0007669"/>
    <property type="project" value="UniProtKB-ARBA"/>
</dbReference>
<dbReference type="InterPro" id="IPR050297">
    <property type="entry name" value="LipidA_mod_glycosyltrf_83"/>
</dbReference>
<dbReference type="AlphaFoldDB" id="A0A518ETY4"/>
<gene>
    <name evidence="9" type="ORF">Poly30_30750</name>
</gene>
<feature type="transmembrane region" description="Helical" evidence="8">
    <location>
        <begin position="273"/>
        <end position="291"/>
    </location>
</feature>
<dbReference type="PANTHER" id="PTHR33908:SF11">
    <property type="entry name" value="MEMBRANE PROTEIN"/>
    <property type="match status" value="1"/>
</dbReference>
<organism evidence="9 10">
    <name type="scientific">Saltatorellus ferox</name>
    <dbReference type="NCBI Taxonomy" id="2528018"/>
    <lineage>
        <taxon>Bacteria</taxon>
        <taxon>Pseudomonadati</taxon>
        <taxon>Planctomycetota</taxon>
        <taxon>Planctomycetia</taxon>
        <taxon>Planctomycetia incertae sedis</taxon>
        <taxon>Saltatorellus</taxon>
    </lineage>
</organism>
<keyword evidence="7 8" id="KW-0472">Membrane</keyword>